<comment type="caution">
    <text evidence="5">The sequence shown here is derived from an EMBL/GenBank/DDBJ whole genome shotgun (WGS) entry which is preliminary data.</text>
</comment>
<dbReference type="NCBIfam" id="TIGR03348">
    <property type="entry name" value="VI_IcmF"/>
    <property type="match status" value="1"/>
</dbReference>
<organism evidence="5 6">
    <name type="scientific">Uliginosibacterium silvisoli</name>
    <dbReference type="NCBI Taxonomy" id="3114758"/>
    <lineage>
        <taxon>Bacteria</taxon>
        <taxon>Pseudomonadati</taxon>
        <taxon>Pseudomonadota</taxon>
        <taxon>Betaproteobacteria</taxon>
        <taxon>Rhodocyclales</taxon>
        <taxon>Zoogloeaceae</taxon>
        <taxon>Uliginosibacterium</taxon>
    </lineage>
</organism>
<dbReference type="InterPro" id="IPR017731">
    <property type="entry name" value="TssM1-like"/>
</dbReference>
<feature type="transmembrane region" description="Helical" evidence="1">
    <location>
        <begin position="462"/>
        <end position="481"/>
    </location>
</feature>
<dbReference type="InterPro" id="IPR027417">
    <property type="entry name" value="P-loop_NTPase"/>
</dbReference>
<dbReference type="CDD" id="cd00882">
    <property type="entry name" value="Ras_like_GTPase"/>
    <property type="match status" value="1"/>
</dbReference>
<reference evidence="5 6" key="1">
    <citation type="submission" date="2024-01" db="EMBL/GenBank/DDBJ databases">
        <title>Uliginosibacterium soil sp. nov.</title>
        <authorList>
            <person name="Lv Y."/>
        </authorList>
    </citation>
    <scope>NUCLEOTIDE SEQUENCE [LARGE SCALE GENOMIC DNA]</scope>
    <source>
        <strain evidence="5 6">H3</strain>
    </source>
</reference>
<keyword evidence="1" id="KW-0472">Membrane</keyword>
<evidence type="ECO:0000259" key="4">
    <source>
        <dbReference type="Pfam" id="PF14331"/>
    </source>
</evidence>
<dbReference type="PANTHER" id="PTHR36153">
    <property type="entry name" value="INNER MEMBRANE PROTEIN-RELATED"/>
    <property type="match status" value="1"/>
</dbReference>
<feature type="transmembrane region" description="Helical" evidence="1">
    <location>
        <begin position="12"/>
        <end position="39"/>
    </location>
</feature>
<dbReference type="Pfam" id="PF14331">
    <property type="entry name" value="IcmF-related_N"/>
    <property type="match status" value="1"/>
</dbReference>
<dbReference type="InterPro" id="IPR053156">
    <property type="entry name" value="T6SS_TssM-like"/>
</dbReference>
<dbReference type="InterPro" id="IPR009612">
    <property type="entry name" value="IcmF-rel"/>
</dbReference>
<evidence type="ECO:0000256" key="1">
    <source>
        <dbReference type="SAM" id="Phobius"/>
    </source>
</evidence>
<accession>A0ABU6K704</accession>
<evidence type="ECO:0000259" key="2">
    <source>
        <dbReference type="Pfam" id="PF06744"/>
    </source>
</evidence>
<keyword evidence="1" id="KW-0812">Transmembrane</keyword>
<sequence length="1191" mass="130442">MKAFFKIILHPVLLTILGLIALALVIWFIGPLISIAGFAPLGSTLVRLILIGAIVLFFILKAIWRKIKARKNNAQLLDGLVKSSEAPGQPAQSEEVLALRKRFEEAVRVLKETRSAQNAKKGGLARLLSVGSARFLYELPWYVFIGAPGSGKTTALINSGLRFPLAEKLGAHQLKGIGGTRNCDWWFTDEAVLVDTAGRYTTQDSDQASDRDAWQGFMSLLKKHRPRQPLNGVLLTVSLGDLLSQSEAEAERHATALRTRIQELYTALNVRLPIYVLVTKADLIAGFNEFFSDFGKEARDQVWGITFPPTSSGDANAAQVKELPVKLDALRQRVLDLLPTRLREEPDLGRRGAIAAFDQQLAAANRVLATFLDKVFAPSGFDQALMVRGAYFTSGTQEGSPIDRVMASLGGAFGLERRVSPPQAGAGKSFFITRLLREVVFAEQRIGGTNLKWERRRSAMRLAAIAATVLITIGLMVAWALSFNNNRAYVNEVNAKVKVTQEVVDKARIAAPDDVVGILPVIDAVRNVSLTAHRVEGGAPLSMQFGLYQGDKLDAASGQAYRTLLRDVLLPRIANRVENQLRRLDPNNLEFAYEALKSYLMLHDGSHFDGDALKAWISLDWEQNLPRETTAEQRAALTEYLNVLFADGPAASPVPADAALIASVRNQLLRFSLPDRIYSRLKRQGVGSEFPEFTIEKTVGPAGAIVFVRKSGAPLSRGVPGLFTFDGYHKGFAKVVERVSAQLTEEEPWVLATATGKRSLEDEKKIANEVRRIYLNDYVRVWDSFINDIGVTKANSLTQNIQIARVLSAIDSPLPKLMKAMSRETTLSLKASDKSTVEKVQDKLSETQSDLSKLFSKDTTTQTQVPAGGIEMIVDDHFNQLRTLVTGDDKSAPIAAVVALLNDVYIAMSATETALRDKVAPPPSDAAAKVKAESARMPEPVRTMMQDVSAAGTGQALSTLRETLSSQVGAQIGQFCNQAIEGRYPFVRNSTRDVTRDDFAALFGPGGKLDAFFTQNLAQYVDTSTNPWTFKKVQEQSLGSSGNLQQFQRAAVIRDVFFRNGGILRLDFKPVDMDPAITNFVFDVDGQLVKYAHGPQVPQSVQWPGPKGGLQVRVQITPPGVSGTSGTALDGPWSLFRMLDKANIQPAGAPEKFRVTFAVDGRNASFDVTSSSVQNPFRLRELAEFRCPSGL</sequence>
<name>A0ABU6K704_9RHOO</name>
<protein>
    <submittedName>
        <fullName evidence="5">Type VI secretion system membrane subunit TssM</fullName>
    </submittedName>
</protein>
<dbReference type="InterPro" id="IPR025743">
    <property type="entry name" value="TssM1_N"/>
</dbReference>
<proteinExistence type="predicted"/>
<keyword evidence="6" id="KW-1185">Reference proteome</keyword>
<gene>
    <name evidence="5" type="primary">tssM</name>
    <name evidence="5" type="ORF">VVD49_13870</name>
</gene>
<evidence type="ECO:0000313" key="6">
    <source>
        <dbReference type="Proteomes" id="UP001331561"/>
    </source>
</evidence>
<dbReference type="RefSeq" id="WP_327599776.1">
    <property type="nucleotide sequence ID" value="NZ_JAYXHS010000002.1"/>
</dbReference>
<dbReference type="Pfam" id="PF06744">
    <property type="entry name" value="IcmF_C"/>
    <property type="match status" value="1"/>
</dbReference>
<feature type="domain" description="Type VI secretion system IcmF C-terminal" evidence="2">
    <location>
        <begin position="1068"/>
        <end position="1172"/>
    </location>
</feature>
<dbReference type="Pfam" id="PF06761">
    <property type="entry name" value="IcmF-related"/>
    <property type="match status" value="1"/>
</dbReference>
<evidence type="ECO:0000259" key="3">
    <source>
        <dbReference type="Pfam" id="PF06761"/>
    </source>
</evidence>
<feature type="domain" description="IcmF-related" evidence="3">
    <location>
        <begin position="519"/>
        <end position="826"/>
    </location>
</feature>
<dbReference type="EMBL" id="JAYXHS010000002">
    <property type="protein sequence ID" value="MEC5386818.1"/>
    <property type="molecule type" value="Genomic_DNA"/>
</dbReference>
<evidence type="ECO:0000313" key="5">
    <source>
        <dbReference type="EMBL" id="MEC5386818.1"/>
    </source>
</evidence>
<dbReference type="SUPFAM" id="SSF52540">
    <property type="entry name" value="P-loop containing nucleoside triphosphate hydrolases"/>
    <property type="match status" value="1"/>
</dbReference>
<dbReference type="Proteomes" id="UP001331561">
    <property type="component" value="Unassembled WGS sequence"/>
</dbReference>
<keyword evidence="1" id="KW-1133">Transmembrane helix</keyword>
<dbReference type="PANTHER" id="PTHR36153:SF1">
    <property type="entry name" value="TYPE VI SECRETION SYSTEM COMPONENT TSSM1"/>
    <property type="match status" value="1"/>
</dbReference>
<feature type="transmembrane region" description="Helical" evidence="1">
    <location>
        <begin position="45"/>
        <end position="64"/>
    </location>
</feature>
<dbReference type="InterPro" id="IPR010623">
    <property type="entry name" value="IcmF_C"/>
</dbReference>
<feature type="domain" description="Type VI secretion system component TssM1 N-terminal" evidence="4">
    <location>
        <begin position="208"/>
        <end position="467"/>
    </location>
</feature>
<dbReference type="Gene3D" id="3.40.50.300">
    <property type="entry name" value="P-loop containing nucleotide triphosphate hydrolases"/>
    <property type="match status" value="1"/>
</dbReference>